<evidence type="ECO:0000256" key="2">
    <source>
        <dbReference type="ARBA" id="ARBA00022737"/>
    </source>
</evidence>
<dbReference type="Pfam" id="PF08623">
    <property type="entry name" value="TIP120"/>
    <property type="match status" value="1"/>
</dbReference>
<feature type="domain" description="TATA-binding protein interacting (TIP20)" evidence="5">
    <location>
        <begin position="1058"/>
        <end position="1219"/>
    </location>
</feature>
<dbReference type="Gene3D" id="1.25.10.10">
    <property type="entry name" value="Leucine-rich Repeat Variant"/>
    <property type="match status" value="1"/>
</dbReference>
<protein>
    <submittedName>
        <fullName evidence="6">G1614 protein</fullName>
    </submittedName>
</protein>
<name>A0ABP1FIF5_9CHLO</name>
<keyword evidence="7" id="KW-1185">Reference proteome</keyword>
<dbReference type="InterPro" id="IPR039852">
    <property type="entry name" value="CAND1/CAND2"/>
</dbReference>
<feature type="region of interest" description="Disordered" evidence="4">
    <location>
        <begin position="308"/>
        <end position="340"/>
    </location>
</feature>
<dbReference type="InterPro" id="IPR013932">
    <property type="entry name" value="TATA-bd_TIP120"/>
</dbReference>
<evidence type="ECO:0000313" key="6">
    <source>
        <dbReference type="EMBL" id="CAL5219721.1"/>
    </source>
</evidence>
<evidence type="ECO:0000259" key="5">
    <source>
        <dbReference type="Pfam" id="PF08623"/>
    </source>
</evidence>
<evidence type="ECO:0000313" key="7">
    <source>
        <dbReference type="Proteomes" id="UP001497392"/>
    </source>
</evidence>
<dbReference type="SUPFAM" id="SSF48371">
    <property type="entry name" value="ARM repeat"/>
    <property type="match status" value="1"/>
</dbReference>
<dbReference type="EMBL" id="CAXHTA020000002">
    <property type="protein sequence ID" value="CAL5219721.1"/>
    <property type="molecule type" value="Genomic_DNA"/>
</dbReference>
<evidence type="ECO:0000256" key="3">
    <source>
        <dbReference type="ARBA" id="ARBA00022786"/>
    </source>
</evidence>
<organism evidence="6 7">
    <name type="scientific">Coccomyxa viridis</name>
    <dbReference type="NCBI Taxonomy" id="1274662"/>
    <lineage>
        <taxon>Eukaryota</taxon>
        <taxon>Viridiplantae</taxon>
        <taxon>Chlorophyta</taxon>
        <taxon>core chlorophytes</taxon>
        <taxon>Trebouxiophyceae</taxon>
        <taxon>Trebouxiophyceae incertae sedis</taxon>
        <taxon>Coccomyxaceae</taxon>
        <taxon>Coccomyxa</taxon>
    </lineage>
</organism>
<dbReference type="Pfam" id="PF25782">
    <property type="entry name" value="TPR_CAND1"/>
    <property type="match status" value="1"/>
</dbReference>
<dbReference type="PANTHER" id="PTHR12696">
    <property type="entry name" value="TIP120"/>
    <property type="match status" value="1"/>
</dbReference>
<keyword evidence="2" id="KW-0677">Repeat</keyword>
<feature type="region of interest" description="Disordered" evidence="4">
    <location>
        <begin position="821"/>
        <end position="841"/>
    </location>
</feature>
<proteinExistence type="inferred from homology"/>
<evidence type="ECO:0000256" key="4">
    <source>
        <dbReference type="SAM" id="MobiDB-lite"/>
    </source>
</evidence>
<reference evidence="6 7" key="1">
    <citation type="submission" date="2024-06" db="EMBL/GenBank/DDBJ databases">
        <authorList>
            <person name="Kraege A."/>
            <person name="Thomma B."/>
        </authorList>
    </citation>
    <scope>NUCLEOTIDE SEQUENCE [LARGE SCALE GENOMIC DNA]</scope>
</reference>
<comment type="caution">
    <text evidence="6">The sequence shown here is derived from an EMBL/GenBank/DDBJ whole genome shotgun (WGS) entry which is preliminary data.</text>
</comment>
<keyword evidence="3" id="KW-0833">Ubl conjugation pathway</keyword>
<gene>
    <name evidence="6" type="primary">g1614</name>
    <name evidence="6" type="ORF">VP750_LOCUS1380</name>
</gene>
<sequence length="1246" mass="134990">MSGTKATIASVFDRLQSRDKDFRYMATSDLIEMLKDPSWKQDPDVERRLCDQIVAQLDDSSSDVSSLAVKCLGFLVQRVQADKADKILDTLCTRLVSGKKEADREVASISLTTTISDLPAETAKSILRHIVPKLLQGTQTQEPADVAPASLDIMNDVLVKFGHMMGTEQAQLKDILLQGLVDPRPIIRKRAISCLASLVPYLPDPALEQVATHVMKGLQGSKHNEDSLRIWSQALGAVGRSAGWRFGPFVGQAIPLVVGSWRSAPEMDDELRELCLAALEGFVLRCPQASRSHLDAILDVVQTGLSYDPNYADDMEQDDDEEAEEEEDEMSDEQYSDDDDASWKVRRGAAKLLAAVYTNYSGDLDALYPKTVPSLLSRFREREENVKADVFHAFVVLLQQATARASRDRDPGVMEKLLGDAPDVLKASLKQLRDKSLKTRTGILILLKELLATLPDNQISNVDQLLPGVISAINDHSSNSSQLRIQALQFLGVALKSTSPAVWQKHVKAMAEAVTAAAGERYSMVSAEGLRVCESLVYVMRPEPSKAIPSSQKAAAGAILQAVKARLTAQDQDQEVKECAVSCAAALVAQLGDALQQEYGNLMQGLLEKLQSDTTRLAAVKAFGRIAESPLPLDMAPVLDRLLTELTSYLRKSNRLLRQAALAAIEAVTARQGAAMSSERMAAAVDEVANLVTDSDLLATPLALRFCLKLLPQQPKNVDQISSRFLPAALQLVKSPLLQGAALDEVLAFFPAVLASGSSAVTFDSMLSSLLAAGNGQDTSKTAQHNIARCIASLTAPTSQQQVNAVVKGLLTQLQTGNGAWAAQGETRGRKRAASQETAPGADSVRRLALLSIGRIGRQANLKDFPQMQQTLTTALAGSSEDIKGAASLALGGVAIGDLDTHLPFIIRQITEQAKNPKDQYLLLKALNEVIVSISSGSTGKQLSLAHQQEVLSLLLASCEGEEECRNVVAECMGHLALLNPTQVLPEVLKLHTASSPGQRCVVVTAVKVATVPQPHPIDDVLRPAMLPLLQLISDPDRSVRKAAVQMLSSAAHSKASLVAAQLPAVLPQLFQQTVIDPRLIRTVDLGPFKHKIDDGLELRKATFECMDVLLDACADRLDYTAFLEHLESGLKDHYDVKLPCHLLLAKLAAAAPGQLLANLHRLTDPLEKTLQTKVKGEAVKQEVDRNEDMIRSALRAVDAISRIPNVDACVPFKQLMQNVVLHESLAAKFRAVRDERAEVEGAFSK</sequence>
<evidence type="ECO:0000256" key="1">
    <source>
        <dbReference type="ARBA" id="ARBA00007657"/>
    </source>
</evidence>
<dbReference type="InterPro" id="IPR011989">
    <property type="entry name" value="ARM-like"/>
</dbReference>
<comment type="similarity">
    <text evidence="1">Belongs to the CAND family.</text>
</comment>
<dbReference type="InterPro" id="IPR016024">
    <property type="entry name" value="ARM-type_fold"/>
</dbReference>
<dbReference type="Proteomes" id="UP001497392">
    <property type="component" value="Unassembled WGS sequence"/>
</dbReference>
<accession>A0ABP1FIF5</accession>
<feature type="compositionally biased region" description="Acidic residues" evidence="4">
    <location>
        <begin position="311"/>
        <end position="340"/>
    </location>
</feature>